<reference evidence="3" key="1">
    <citation type="submission" date="2023-08" db="EMBL/GenBank/DDBJ databases">
        <title>Mucin Metabolism Genes Underlie the Key Renovations of Bacteroides xylanisolvens Genomes in Captive Great Apes.</title>
        <authorList>
            <person name="Nishida A.H."/>
        </authorList>
    </citation>
    <scope>NUCLEOTIDE SEQUENCE</scope>
    <source>
        <strain evidence="3">P13.H9</strain>
        <strain evidence="2">P19.10B</strain>
    </source>
</reference>
<comment type="caution">
    <text evidence="3">The sequence shown here is derived from an EMBL/GenBank/DDBJ whole genome shotgun (WGS) entry which is preliminary data.</text>
</comment>
<evidence type="ECO:0000256" key="1">
    <source>
        <dbReference type="SAM" id="MobiDB-lite"/>
    </source>
</evidence>
<dbReference type="EMBL" id="JAIWWW010000009">
    <property type="protein sequence ID" value="MCA4522640.1"/>
    <property type="molecule type" value="Genomic_DNA"/>
</dbReference>
<sequence length="702" mass="74519">MKTGNISVALGLSVLSVLYSCNNERFIDETSGEIRQIAVSRNGENGEWAEGTKLFIHHGTETYGYEYKSLWSATDPDKKLSIDNEETYSAYIVNPDGKNTATGISLTGEGAASGGGTDGGAIGDGTPDGNSGADGISDGETPEEVDMSSAEKLYSFDFLYSDNKTAEVVNDVLKVNLDHALSKIIIKIGNTEGNTITKAVLKSKSGMTRTGWNEDWSATGENIDINAYYDSEKSTVTAYVIPQASYQNSVVLTLSDGSEVSAKSSSSKDLVSGKEYIYNLSFSQMTASFTGEITVKDWTTENGGSANLINVWDGVTVSASLEGNGTESEPYLIKSGADLAFVRKAINEKKPDGVNLWNKFIRLKKDIDLGGHEWIPIGTSENGFSFTFDGGNHTVKNFKVSGNGEYHGGLFFGVQNERALVSNLIIENAIIYSSPDNNGKVFHAGTLAGYYGNGRISNCIARNCTVMCHNGSTGSSGGLIGSLSINSGLLTLENCHVENCKITSAKHSGGIVGSLENGKLIACSALSIEVNGTNAGGISGQAYKSDSEIIGCYASGKISASTYAGGISGVARGKMIGCYSAGIEQLSSDKNNSVGTLIGRYIIENKTGDKYVSENSFSYYYNPDGTGDIGCIALHSTKANTSPITESELQLGEEVSAITEFTDEKITAMNAAIAESGYEYVKSEDNPVFPYIISKKEVSEIE</sequence>
<dbReference type="EMBL" id="JAIWYE010000031">
    <property type="protein sequence ID" value="MCA4705399.1"/>
    <property type="molecule type" value="Genomic_DNA"/>
</dbReference>
<proteinExistence type="predicted"/>
<name>A0AAW4T0B6_9BACE</name>
<gene>
    <name evidence="3" type="ORF">LD004_17490</name>
    <name evidence="2" type="ORF">LDZ35_05365</name>
</gene>
<dbReference type="Proteomes" id="UP001197958">
    <property type="component" value="Unassembled WGS sequence"/>
</dbReference>
<protein>
    <submittedName>
        <fullName evidence="3">Fimbrillin family protein</fullName>
    </submittedName>
</protein>
<feature type="compositionally biased region" description="Gly residues" evidence="1">
    <location>
        <begin position="111"/>
        <end position="123"/>
    </location>
</feature>
<evidence type="ECO:0000313" key="4">
    <source>
        <dbReference type="Proteomes" id="UP001198461"/>
    </source>
</evidence>
<evidence type="ECO:0000313" key="2">
    <source>
        <dbReference type="EMBL" id="MCA4522640.1"/>
    </source>
</evidence>
<dbReference type="Gene3D" id="2.60.40.2630">
    <property type="match status" value="1"/>
</dbReference>
<dbReference type="Proteomes" id="UP001198461">
    <property type="component" value="Unassembled WGS sequence"/>
</dbReference>
<dbReference type="InterPro" id="IPR025049">
    <property type="entry name" value="Mfa-like_1"/>
</dbReference>
<dbReference type="Pfam" id="PF13149">
    <property type="entry name" value="Mfa_like_1"/>
    <property type="match status" value="1"/>
</dbReference>
<organism evidence="3 4">
    <name type="scientific">Bacteroides xylanisolvens</name>
    <dbReference type="NCBI Taxonomy" id="371601"/>
    <lineage>
        <taxon>Bacteria</taxon>
        <taxon>Pseudomonadati</taxon>
        <taxon>Bacteroidota</taxon>
        <taxon>Bacteroidia</taxon>
        <taxon>Bacteroidales</taxon>
        <taxon>Bacteroidaceae</taxon>
        <taxon>Bacteroides</taxon>
    </lineage>
</organism>
<evidence type="ECO:0000313" key="3">
    <source>
        <dbReference type="EMBL" id="MCA4705399.1"/>
    </source>
</evidence>
<dbReference type="Gene3D" id="2.160.20.110">
    <property type="match status" value="2"/>
</dbReference>
<dbReference type="AlphaFoldDB" id="A0AAW4T0B6"/>
<dbReference type="RefSeq" id="WP_072067763.1">
    <property type="nucleotide sequence ID" value="NZ_CP183042.1"/>
</dbReference>
<dbReference type="CDD" id="cd13121">
    <property type="entry name" value="BF2867_like_C"/>
    <property type="match status" value="1"/>
</dbReference>
<dbReference type="PROSITE" id="PS51257">
    <property type="entry name" value="PROKAR_LIPOPROTEIN"/>
    <property type="match status" value="1"/>
</dbReference>
<accession>A0AAW4T0B6</accession>
<feature type="region of interest" description="Disordered" evidence="1">
    <location>
        <begin position="109"/>
        <end position="146"/>
    </location>
</feature>